<evidence type="ECO:0000313" key="3">
    <source>
        <dbReference type="Proteomes" id="UP000318681"/>
    </source>
</evidence>
<organism evidence="2 3">
    <name type="scientific">Alterirhizorhabdus solaris</name>
    <dbReference type="NCBI Taxonomy" id="2529389"/>
    <lineage>
        <taxon>Bacteria</taxon>
        <taxon>Pseudomonadati</taxon>
        <taxon>Pseudomonadota</taxon>
        <taxon>Alphaproteobacteria</taxon>
        <taxon>Sphingomonadales</taxon>
        <taxon>Rhizorhabdaceae</taxon>
        <taxon>Alterirhizorhabdus</taxon>
    </lineage>
</organism>
<dbReference type="EMBL" id="VNIM01000033">
    <property type="protein sequence ID" value="TVV74446.1"/>
    <property type="molecule type" value="Genomic_DNA"/>
</dbReference>
<gene>
    <name evidence="2" type="ORF">FOY91_09705</name>
</gene>
<dbReference type="RefSeq" id="WP_145150687.1">
    <property type="nucleotide sequence ID" value="NZ_VNIM01000033.1"/>
</dbReference>
<dbReference type="Proteomes" id="UP000318681">
    <property type="component" value="Unassembled WGS sequence"/>
</dbReference>
<comment type="caution">
    <text evidence="2">The sequence shown here is derived from an EMBL/GenBank/DDBJ whole genome shotgun (WGS) entry which is preliminary data.</text>
</comment>
<accession>A0A558R4Z4</accession>
<protein>
    <submittedName>
        <fullName evidence="2">Uncharacterized protein</fullName>
    </submittedName>
</protein>
<proteinExistence type="predicted"/>
<feature type="coiled-coil region" evidence="1">
    <location>
        <begin position="28"/>
        <end position="62"/>
    </location>
</feature>
<dbReference type="AlphaFoldDB" id="A0A558R4Z4"/>
<evidence type="ECO:0000313" key="2">
    <source>
        <dbReference type="EMBL" id="TVV74446.1"/>
    </source>
</evidence>
<name>A0A558R4Z4_9SPHN</name>
<reference evidence="2 3" key="1">
    <citation type="submission" date="2019-07" db="EMBL/GenBank/DDBJ databases">
        <title>Sphingomonas solaris sp. nov., isolated from a solar panel from Boston, Massachusetts.</title>
        <authorList>
            <person name="Tanner K."/>
            <person name="Pascual J."/>
            <person name="Mancuso C."/>
            <person name="Pereto J."/>
            <person name="Khalil A."/>
            <person name="Vilanova C."/>
        </authorList>
    </citation>
    <scope>NUCLEOTIDE SEQUENCE [LARGE SCALE GENOMIC DNA]</scope>
    <source>
        <strain evidence="2 3">R4DWN</strain>
    </source>
</reference>
<evidence type="ECO:0000256" key="1">
    <source>
        <dbReference type="SAM" id="Coils"/>
    </source>
</evidence>
<sequence>MADPVRLTPVLARAEVLRRDGEARDAAFREDRAELRQIERSLDEQRRRSAQATAEADRIAADWQGAIIDAGLDLAIATADARLALFEELRADLDAIALPDTRINGIDADIGRFEADLTALAADVGETAEGDAGVILAALRARLDTTREAQRRLADLATQRERLQRDIDAASAAHTVAIQSLAPAYDDAGLVAGDNLAAAVEDSRALRRLREEPAEIERQVTSAGDGLALLDLVADWDAANPDNVEHRAMALVGELADLSSQVTAAATIIGETRLAFAAVEGEPAAAADAAPCKRIILDVDVGPISRTPSRP</sequence>
<keyword evidence="1" id="KW-0175">Coiled coil</keyword>
<feature type="coiled-coil region" evidence="1">
    <location>
        <begin position="146"/>
        <end position="173"/>
    </location>
</feature>
<keyword evidence="3" id="KW-1185">Reference proteome</keyword>